<protein>
    <recommendedName>
        <fullName evidence="1">site-specific DNA-methyltransferase (adenine-specific)</fullName>
        <ecNumber evidence="1">2.1.1.72</ecNumber>
    </recommendedName>
</protein>
<dbReference type="OrthoDB" id="4280289at2"/>
<evidence type="ECO:0000256" key="3">
    <source>
        <dbReference type="ARBA" id="ARBA00022679"/>
    </source>
</evidence>
<dbReference type="Gene3D" id="3.40.50.150">
    <property type="entry name" value="Vaccinia Virus protein VP39"/>
    <property type="match status" value="2"/>
</dbReference>
<name>A0A238WK56_9PSEU</name>
<dbReference type="InterPro" id="IPR050953">
    <property type="entry name" value="N4_N6_ade-DNA_methylase"/>
</dbReference>
<dbReference type="PANTHER" id="PTHR33841">
    <property type="entry name" value="DNA METHYLTRANSFERASE YEEA-RELATED"/>
    <property type="match status" value="1"/>
</dbReference>
<dbReference type="EMBL" id="FZNW01000006">
    <property type="protein sequence ID" value="SNR46818.1"/>
    <property type="molecule type" value="Genomic_DNA"/>
</dbReference>
<dbReference type="GO" id="GO:0009007">
    <property type="term" value="F:site-specific DNA-methyltransferase (adenine-specific) activity"/>
    <property type="evidence" value="ECO:0007669"/>
    <property type="project" value="UniProtKB-EC"/>
</dbReference>
<dbReference type="PRINTS" id="PR00507">
    <property type="entry name" value="N12N6MTFRASE"/>
</dbReference>
<evidence type="ECO:0000313" key="9">
    <source>
        <dbReference type="Proteomes" id="UP000198348"/>
    </source>
</evidence>
<dbReference type="SUPFAM" id="SSF53335">
    <property type="entry name" value="S-adenosyl-L-methionine-dependent methyltransferases"/>
    <property type="match status" value="1"/>
</dbReference>
<evidence type="ECO:0000256" key="6">
    <source>
        <dbReference type="SAM" id="MobiDB-lite"/>
    </source>
</evidence>
<reference evidence="8 9" key="1">
    <citation type="submission" date="2017-06" db="EMBL/GenBank/DDBJ databases">
        <authorList>
            <person name="Kim H.J."/>
            <person name="Triplett B.A."/>
        </authorList>
    </citation>
    <scope>NUCLEOTIDE SEQUENCE [LARGE SCALE GENOMIC DNA]</scope>
    <source>
        <strain evidence="8 9">DSM 45207</strain>
    </source>
</reference>
<keyword evidence="9" id="KW-1185">Reference proteome</keyword>
<evidence type="ECO:0000256" key="5">
    <source>
        <dbReference type="ARBA" id="ARBA00047942"/>
    </source>
</evidence>
<evidence type="ECO:0000256" key="2">
    <source>
        <dbReference type="ARBA" id="ARBA00022603"/>
    </source>
</evidence>
<sequence length="1340" mass="148564">MSSGSQFTSVQVAGNLLPSDLLSKVIDASELDGLRPADYHLAPGEGLRQAASRAWDYLTGVWQAYRREIDNLGESAPTTGITRERWLLILLRELGFGRVPTTPSGGLAVGDSDEEQFPVSHRWGPVPIHLLGWGIALDRRTKGVAGAAGAAPQSMLQELLNRSDEYLWGIVANGQRLRLLRDSTSLTGSAYVEFDLEAIFDGELFSDFVLLYLLVHQSRFDVAEGAGPESCWLETWRNAAAEQGTRALERLREGVEEALTTLGTGFLQHPDNAGLREALASGRLSKEDYQRALLRVAYRLLFWLITEARGALLDPYADGKARDRYERYFSANRLRELARRRRRGDRHGDLWQSVRLVFDGLAAEDGLPKLGLPGLGGLFDLMTVDEPLENAGDPSSSKRRAELPNEALLGAMRALTIVREKGGGQRRLVDFRNLGADELGSVYESLLELHPQIDTQRLTFTLHGAAGNERKLTGSYYTPGSLIQSLLDSALDPLLDEAQRANDPVESLLSVTVCDPACGSGHFLVAAARRIAKRVAALETEEAEPSPSAVQAALRRVVGRCIHGVDMNPMAAELAKVALWLEAMEPGKPLSFLDANIRVGNSLLGVAPKLLADGIPNEAFKALEGDSKDVVKRLTKANKEQRAGVFDLFSQGVGTTNAALARATASVLATPETLAEVRRQQNRFDDVERQRSSAQLAADTWCAAFVQPKTADTESVAITQGALLRAGGQDGIPDSIATRVRELAQDYGFFHWHLEFPHIFQVPDDGDVDPDTGWSGGFTCVLGNPPWDKIEFKEQEFFDTREPSIANASGAKRKKLIQALARSDEPADRALYDSFVATYRRVESTAHLIRNSGRYPLTGRGRLNTYAAFAENDRTIIGQRGRAGVVLPTGIATDATTQHFFRDLVETESIASLYDFENRKGIFPDVDSRTKFCLFTMSGRAVRETNARFAFFALDVADLAKPDVVFSLSPEEIKLLNPNTGTLPVFRSRRDAEITLGIYRRVPVLVNENDPENGNPWGVSFMQGLFNMTSDSHLFHTREDLEHAGWTLEGNIFTRGEDRMVPLYEGRMGHQYNHRFSSSDGDESSLEDLDHSDFLVRPAYWVSEIETEKRLGRRKFACNTGLLGFRRVARNTDERTCVATILPWGAASYGWIISAGPKPVGMLVLASIYNSFIFDYLIRNSLIQPSIPQSTVEQLPALHPDGFPEKAPWSLDESLEDWVTRRVLELIYTSIDLAAFANDVGDTGAPFRWCPARREILHAELDAAYFHLYRVQRNDAQYIMETFPIVKQKEQYSYGEYRSKHLILAIYDSMSEAIAAGEPYKSRLDPAPGKGPRHLDLSDR</sequence>
<feature type="region of interest" description="Disordered" evidence="6">
    <location>
        <begin position="1321"/>
        <end position="1340"/>
    </location>
</feature>
<dbReference type="InterPro" id="IPR029063">
    <property type="entry name" value="SAM-dependent_MTases_sf"/>
</dbReference>
<comment type="catalytic activity">
    <reaction evidence="5">
        <text>a 2'-deoxyadenosine in DNA + S-adenosyl-L-methionine = an N(6)-methyl-2'-deoxyadenosine in DNA + S-adenosyl-L-homocysteine + H(+)</text>
        <dbReference type="Rhea" id="RHEA:15197"/>
        <dbReference type="Rhea" id="RHEA-COMP:12418"/>
        <dbReference type="Rhea" id="RHEA-COMP:12419"/>
        <dbReference type="ChEBI" id="CHEBI:15378"/>
        <dbReference type="ChEBI" id="CHEBI:57856"/>
        <dbReference type="ChEBI" id="CHEBI:59789"/>
        <dbReference type="ChEBI" id="CHEBI:90615"/>
        <dbReference type="ChEBI" id="CHEBI:90616"/>
        <dbReference type="EC" id="2.1.1.72"/>
    </reaction>
</comment>
<keyword evidence="4" id="KW-0949">S-adenosyl-L-methionine</keyword>
<dbReference type="Proteomes" id="UP000198348">
    <property type="component" value="Unassembled WGS sequence"/>
</dbReference>
<feature type="domain" description="Type II methyltransferase M.TaqI-like" evidence="7">
    <location>
        <begin position="561"/>
        <end position="796"/>
    </location>
</feature>
<evidence type="ECO:0000256" key="1">
    <source>
        <dbReference type="ARBA" id="ARBA00011900"/>
    </source>
</evidence>
<dbReference type="EC" id="2.1.1.72" evidence="1"/>
<keyword evidence="3" id="KW-0808">Transferase</keyword>
<proteinExistence type="predicted"/>
<dbReference type="Pfam" id="PF07669">
    <property type="entry name" value="Eco57I"/>
    <property type="match status" value="1"/>
</dbReference>
<organism evidence="8 9">
    <name type="scientific">Haloechinothrix alba</name>
    <dbReference type="NCBI Taxonomy" id="664784"/>
    <lineage>
        <taxon>Bacteria</taxon>
        <taxon>Bacillati</taxon>
        <taxon>Actinomycetota</taxon>
        <taxon>Actinomycetes</taxon>
        <taxon>Pseudonocardiales</taxon>
        <taxon>Pseudonocardiaceae</taxon>
        <taxon>Haloechinothrix</taxon>
    </lineage>
</organism>
<keyword evidence="2 8" id="KW-0489">Methyltransferase</keyword>
<dbReference type="GO" id="GO:0006304">
    <property type="term" value="P:DNA modification"/>
    <property type="evidence" value="ECO:0007669"/>
    <property type="project" value="InterPro"/>
</dbReference>
<dbReference type="RefSeq" id="WP_089300800.1">
    <property type="nucleotide sequence ID" value="NZ_FZNW01000006.1"/>
</dbReference>
<evidence type="ECO:0000256" key="4">
    <source>
        <dbReference type="ARBA" id="ARBA00022691"/>
    </source>
</evidence>
<evidence type="ECO:0000259" key="7">
    <source>
        <dbReference type="Pfam" id="PF07669"/>
    </source>
</evidence>
<accession>A0A238WK56</accession>
<gene>
    <name evidence="8" type="ORF">SAMN06265360_106250</name>
</gene>
<dbReference type="InterPro" id="IPR011639">
    <property type="entry name" value="MethylTrfase_TaqI-like_dom"/>
</dbReference>
<dbReference type="GO" id="GO:0032259">
    <property type="term" value="P:methylation"/>
    <property type="evidence" value="ECO:0007669"/>
    <property type="project" value="UniProtKB-KW"/>
</dbReference>
<evidence type="ECO:0000313" key="8">
    <source>
        <dbReference type="EMBL" id="SNR46818.1"/>
    </source>
</evidence>
<dbReference type="PANTHER" id="PTHR33841:SF1">
    <property type="entry name" value="DNA METHYLTRANSFERASE A"/>
    <property type="match status" value="1"/>
</dbReference>